<organism evidence="3 4">
    <name type="scientific">Streptosporangium saharense</name>
    <dbReference type="NCBI Taxonomy" id="1706840"/>
    <lineage>
        <taxon>Bacteria</taxon>
        <taxon>Bacillati</taxon>
        <taxon>Actinomycetota</taxon>
        <taxon>Actinomycetes</taxon>
        <taxon>Streptosporangiales</taxon>
        <taxon>Streptosporangiaceae</taxon>
        <taxon>Streptosporangium</taxon>
    </lineage>
</organism>
<evidence type="ECO:0000259" key="2">
    <source>
        <dbReference type="Pfam" id="PF01575"/>
    </source>
</evidence>
<dbReference type="EMBL" id="JACHJP010000006">
    <property type="protein sequence ID" value="MBB4918285.1"/>
    <property type="molecule type" value="Genomic_DNA"/>
</dbReference>
<feature type="domain" description="MaoC-like" evidence="2">
    <location>
        <begin position="12"/>
        <end position="100"/>
    </location>
</feature>
<accession>A0A7W7VQF8</accession>
<dbReference type="InterPro" id="IPR029069">
    <property type="entry name" value="HotDog_dom_sf"/>
</dbReference>
<dbReference type="Pfam" id="PF01575">
    <property type="entry name" value="MaoC_dehydratas"/>
    <property type="match status" value="1"/>
</dbReference>
<dbReference type="Gene3D" id="3.10.129.10">
    <property type="entry name" value="Hotdog Thioesterase"/>
    <property type="match status" value="1"/>
</dbReference>
<reference evidence="3 4" key="1">
    <citation type="submission" date="2020-08" db="EMBL/GenBank/DDBJ databases">
        <title>Genomic Encyclopedia of Type Strains, Phase III (KMG-III): the genomes of soil and plant-associated and newly described type strains.</title>
        <authorList>
            <person name="Whitman W."/>
        </authorList>
    </citation>
    <scope>NUCLEOTIDE SEQUENCE [LARGE SCALE GENOMIC DNA]</scope>
    <source>
        <strain evidence="3 4">CECT 8840</strain>
    </source>
</reference>
<name>A0A7W7VQF8_9ACTN</name>
<comment type="similarity">
    <text evidence="1">Belongs to the enoyl-CoA hydratase/isomerase family.</text>
</comment>
<dbReference type="AlphaFoldDB" id="A0A7W7VQF8"/>
<evidence type="ECO:0000313" key="4">
    <source>
        <dbReference type="Proteomes" id="UP000552644"/>
    </source>
</evidence>
<dbReference type="InterPro" id="IPR002539">
    <property type="entry name" value="MaoC-like_dom"/>
</dbReference>
<protein>
    <submittedName>
        <fullName evidence="3">Acyl dehydratase</fullName>
    </submittedName>
</protein>
<comment type="caution">
    <text evidence="3">The sequence shown here is derived from an EMBL/GenBank/DDBJ whole genome shotgun (WGS) entry which is preliminary data.</text>
</comment>
<evidence type="ECO:0000313" key="3">
    <source>
        <dbReference type="EMBL" id="MBB4918285.1"/>
    </source>
</evidence>
<evidence type="ECO:0000256" key="1">
    <source>
        <dbReference type="ARBA" id="ARBA00005254"/>
    </source>
</evidence>
<sequence>MPRAFEDFQVGDVFELGSQKITHEEIVGFARMYDPQPRHLDDEDLIASGWHVTALFMRLYAEGVLLHAEAEVSPGVEELRWLRPVRPGDVLTGRATVVGLAASLSRPDCGILQQRGEFLDAQDRPVMRITFYGLMRRRGAAGP</sequence>
<gene>
    <name evidence="3" type="ORF">FHS44_005412</name>
</gene>
<proteinExistence type="inferred from homology"/>
<dbReference type="Proteomes" id="UP000552644">
    <property type="component" value="Unassembled WGS sequence"/>
</dbReference>
<dbReference type="RefSeq" id="WP_184719401.1">
    <property type="nucleotide sequence ID" value="NZ_JACHJP010000006.1"/>
</dbReference>
<dbReference type="SUPFAM" id="SSF54637">
    <property type="entry name" value="Thioesterase/thiol ester dehydrase-isomerase"/>
    <property type="match status" value="1"/>
</dbReference>
<keyword evidence="4" id="KW-1185">Reference proteome</keyword>